<sequence length="124" mass="13525">MRILMLSALLLAAMTAQARQPSLDKELAGRTAARPTNCIQQNFIDSSDTFDGAILYRMKSGPDYLNRPEQCPLLRPGRGLATSTPGTSLCRGDIVQIIDFTSHFNYGSCGLGDFVPYAKAKKPQ</sequence>
<keyword evidence="1" id="KW-0732">Signal</keyword>
<dbReference type="AlphaFoldDB" id="A0A838L9H8"/>
<comment type="caution">
    <text evidence="2">The sequence shown here is derived from an EMBL/GenBank/DDBJ whole genome shotgun (WGS) entry which is preliminary data.</text>
</comment>
<evidence type="ECO:0000256" key="1">
    <source>
        <dbReference type="SAM" id="SignalP"/>
    </source>
</evidence>
<reference evidence="2 3" key="1">
    <citation type="submission" date="2020-07" db="EMBL/GenBank/DDBJ databases">
        <authorList>
            <person name="Sun Q."/>
        </authorList>
    </citation>
    <scope>NUCLEOTIDE SEQUENCE [LARGE SCALE GENOMIC DNA]</scope>
    <source>
        <strain evidence="2 3">CGMCC 1.13654</strain>
    </source>
</reference>
<feature type="chain" id="PRO_5032616100" evidence="1">
    <location>
        <begin position="19"/>
        <end position="124"/>
    </location>
</feature>
<name>A0A838L9H8_9SPHN</name>
<keyword evidence="3" id="KW-1185">Reference proteome</keyword>
<feature type="signal peptide" evidence="1">
    <location>
        <begin position="1"/>
        <end position="18"/>
    </location>
</feature>
<proteinExistence type="predicted"/>
<dbReference type="Proteomes" id="UP000570166">
    <property type="component" value="Unassembled WGS sequence"/>
</dbReference>
<dbReference type="EMBL" id="JACEIB010000025">
    <property type="protein sequence ID" value="MBA2935452.1"/>
    <property type="molecule type" value="Genomic_DNA"/>
</dbReference>
<organism evidence="2 3">
    <name type="scientific">Sphingomonas chungangi</name>
    <dbReference type="NCBI Taxonomy" id="2683589"/>
    <lineage>
        <taxon>Bacteria</taxon>
        <taxon>Pseudomonadati</taxon>
        <taxon>Pseudomonadota</taxon>
        <taxon>Alphaproteobacteria</taxon>
        <taxon>Sphingomonadales</taxon>
        <taxon>Sphingomonadaceae</taxon>
        <taxon>Sphingomonas</taxon>
    </lineage>
</organism>
<accession>A0A838L9H8</accession>
<evidence type="ECO:0000313" key="3">
    <source>
        <dbReference type="Proteomes" id="UP000570166"/>
    </source>
</evidence>
<gene>
    <name evidence="2" type="ORF">HZF05_15300</name>
</gene>
<evidence type="ECO:0000313" key="2">
    <source>
        <dbReference type="EMBL" id="MBA2935452.1"/>
    </source>
</evidence>
<dbReference type="RefSeq" id="WP_160365429.1">
    <property type="nucleotide sequence ID" value="NZ_JACEIB010000025.1"/>
</dbReference>
<protein>
    <submittedName>
        <fullName evidence="2">Uncharacterized protein</fullName>
    </submittedName>
</protein>